<proteinExistence type="inferred from homology"/>
<name>A0A7S9Q454_9PSED</name>
<accession>A0A7S9Q454</accession>
<organism evidence="2 3">
    <name type="scientific">Pseudomonas fulva</name>
    <dbReference type="NCBI Taxonomy" id="47880"/>
    <lineage>
        <taxon>Bacteria</taxon>
        <taxon>Pseudomonadati</taxon>
        <taxon>Pseudomonadota</taxon>
        <taxon>Gammaproteobacteria</taxon>
        <taxon>Pseudomonadales</taxon>
        <taxon>Pseudomonadaceae</taxon>
        <taxon>Pseudomonas</taxon>
    </lineage>
</organism>
<dbReference type="InterPro" id="IPR011004">
    <property type="entry name" value="Trimer_LpxA-like_sf"/>
</dbReference>
<dbReference type="InterPro" id="IPR050179">
    <property type="entry name" value="Trans_hexapeptide_repeat"/>
</dbReference>
<comment type="similarity">
    <text evidence="1">Belongs to the transferase hexapeptide repeat family.</text>
</comment>
<dbReference type="CDD" id="cd03349">
    <property type="entry name" value="LbH_XAT"/>
    <property type="match status" value="1"/>
</dbReference>
<gene>
    <name evidence="2" type="ORF">IZU98_02005</name>
</gene>
<evidence type="ECO:0000313" key="3">
    <source>
        <dbReference type="Proteomes" id="UP000594430"/>
    </source>
</evidence>
<reference evidence="2 3" key="1">
    <citation type="submission" date="2020-11" db="EMBL/GenBank/DDBJ databases">
        <title>Pseudomonas fulva producing VIM-24.</title>
        <authorList>
            <person name="Liu S."/>
        </authorList>
    </citation>
    <scope>NUCLEOTIDE SEQUENCE [LARGE SCALE GENOMIC DNA]</scope>
    <source>
        <strain evidence="2 3">ZDHY414</strain>
    </source>
</reference>
<dbReference type="SUPFAM" id="SSF51161">
    <property type="entry name" value="Trimeric LpxA-like enzymes"/>
    <property type="match status" value="1"/>
</dbReference>
<dbReference type="PANTHER" id="PTHR43300">
    <property type="entry name" value="ACETYLTRANSFERASE"/>
    <property type="match status" value="1"/>
</dbReference>
<dbReference type="Gene3D" id="2.160.10.10">
    <property type="entry name" value="Hexapeptide repeat proteins"/>
    <property type="match status" value="1"/>
</dbReference>
<protein>
    <submittedName>
        <fullName evidence="2">CatB-related O-acetyltransferase</fullName>
    </submittedName>
</protein>
<dbReference type="EMBL" id="CP064946">
    <property type="protein sequence ID" value="QPH49526.1"/>
    <property type="molecule type" value="Genomic_DNA"/>
</dbReference>
<dbReference type="InterPro" id="IPR001451">
    <property type="entry name" value="Hexapep"/>
</dbReference>
<evidence type="ECO:0000256" key="1">
    <source>
        <dbReference type="ARBA" id="ARBA00007274"/>
    </source>
</evidence>
<dbReference type="GO" id="GO:0016740">
    <property type="term" value="F:transferase activity"/>
    <property type="evidence" value="ECO:0007669"/>
    <property type="project" value="UniProtKB-KW"/>
</dbReference>
<dbReference type="Proteomes" id="UP000594430">
    <property type="component" value="Chromosome"/>
</dbReference>
<dbReference type="PANTHER" id="PTHR43300:SF11">
    <property type="entry name" value="ACETYLTRANSFERASE RV3034C-RELATED"/>
    <property type="match status" value="1"/>
</dbReference>
<evidence type="ECO:0000313" key="2">
    <source>
        <dbReference type="EMBL" id="QPH49526.1"/>
    </source>
</evidence>
<keyword evidence="2" id="KW-0808">Transferase</keyword>
<sequence length="212" mass="23070">MGWLSRYREKRAKRAIRKLPAIERGQARFAARYPQYAFGVGSYGVPEVHDWQEGTTLRIGAYCSIAEGVQIFLGGHHRADWVTTYPFPAMLPEASVIEGYAFSRGDVTIGNDVWLCSNCTILSGVNIGSGAIVAAGAVVTRDVPAYAVVGGNPASVVRWRFPEAVRVQLLASAWWDWPPAEIAHVVGKLCSDDIQAFLAYAEQRASGLAGRT</sequence>
<dbReference type="AlphaFoldDB" id="A0A7S9Q454"/>
<dbReference type="RefSeq" id="WP_028687915.1">
    <property type="nucleotide sequence ID" value="NZ_BQHM01000021.1"/>
</dbReference>
<dbReference type="Pfam" id="PF00132">
    <property type="entry name" value="Hexapep"/>
    <property type="match status" value="1"/>
</dbReference>